<dbReference type="Proteomes" id="UP000655570">
    <property type="component" value="Unassembled WGS sequence"/>
</dbReference>
<organism evidence="2 3">
    <name type="scientific">Oerskovia merdavium</name>
    <dbReference type="NCBI Taxonomy" id="2762227"/>
    <lineage>
        <taxon>Bacteria</taxon>
        <taxon>Bacillati</taxon>
        <taxon>Actinomycetota</taxon>
        <taxon>Actinomycetes</taxon>
        <taxon>Micrococcales</taxon>
        <taxon>Cellulomonadaceae</taxon>
        <taxon>Oerskovia</taxon>
    </lineage>
</organism>
<dbReference type="PANTHER" id="PTHR43434:SF20">
    <property type="entry name" value="5'-NUCLEOTIDASE"/>
    <property type="match status" value="1"/>
</dbReference>
<proteinExistence type="predicted"/>
<dbReference type="InterPro" id="IPR050155">
    <property type="entry name" value="HAD-like_hydrolase_sf"/>
</dbReference>
<dbReference type="Pfam" id="PF13242">
    <property type="entry name" value="Hydrolase_like"/>
    <property type="match status" value="1"/>
</dbReference>
<feature type="compositionally biased region" description="Low complexity" evidence="1">
    <location>
        <begin position="189"/>
        <end position="199"/>
    </location>
</feature>
<name>A0ABR8TYM5_9CELL</name>
<sequence length="270" mass="27656">MVHGRIDPVTTANPPYRLALLDLDGTLTDSAPGILSSVRHAYATLGIETPTDETLRRFVGPPLHETFALHGVPVDRVPEALSAYREVYAAGAMLDNSLYPGILECLTAARAAGVRLAVATSKPEVYARRITAHFGIDDLVEGVYGATLDGSRGSKADVIEHALASLAASDGVVGGADAAASSAASAASAASESEEAPGAGRVGSVPDGLPPREEIVMVGDREHDVLGAAAHGIGCLGVSWGYAEPGELEDAGALRVVASTDELARALRGE</sequence>
<accession>A0ABR8TYM5</accession>
<gene>
    <name evidence="2" type="ORF">H9641_08170</name>
</gene>
<evidence type="ECO:0000313" key="3">
    <source>
        <dbReference type="Proteomes" id="UP000655570"/>
    </source>
</evidence>
<dbReference type="Gene3D" id="1.10.150.240">
    <property type="entry name" value="Putative phosphatase, domain 2"/>
    <property type="match status" value="1"/>
</dbReference>
<dbReference type="PANTHER" id="PTHR43434">
    <property type="entry name" value="PHOSPHOGLYCOLATE PHOSPHATASE"/>
    <property type="match status" value="1"/>
</dbReference>
<dbReference type="InterPro" id="IPR023198">
    <property type="entry name" value="PGP-like_dom2"/>
</dbReference>
<dbReference type="InterPro" id="IPR041492">
    <property type="entry name" value="HAD_2"/>
</dbReference>
<keyword evidence="3" id="KW-1185">Reference proteome</keyword>
<dbReference type="SFLD" id="SFLDS00003">
    <property type="entry name" value="Haloacid_Dehalogenase"/>
    <property type="match status" value="1"/>
</dbReference>
<evidence type="ECO:0000256" key="1">
    <source>
        <dbReference type="SAM" id="MobiDB-lite"/>
    </source>
</evidence>
<dbReference type="Pfam" id="PF13419">
    <property type="entry name" value="HAD_2"/>
    <property type="match status" value="1"/>
</dbReference>
<dbReference type="InterPro" id="IPR023214">
    <property type="entry name" value="HAD_sf"/>
</dbReference>
<comment type="caution">
    <text evidence="2">The sequence shown here is derived from an EMBL/GenBank/DDBJ whole genome shotgun (WGS) entry which is preliminary data.</text>
</comment>
<dbReference type="SFLD" id="SFLDG01129">
    <property type="entry name" value="C1.5:_HAD__Beta-PGM__Phosphata"/>
    <property type="match status" value="1"/>
</dbReference>
<protein>
    <submittedName>
        <fullName evidence="2">HAD hydrolase-like protein</fullName>
    </submittedName>
</protein>
<dbReference type="InterPro" id="IPR036412">
    <property type="entry name" value="HAD-like_sf"/>
</dbReference>
<reference evidence="2 3" key="1">
    <citation type="submission" date="2020-08" db="EMBL/GenBank/DDBJ databases">
        <title>A Genomic Blueprint of the Chicken Gut Microbiome.</title>
        <authorList>
            <person name="Gilroy R."/>
            <person name="Ravi A."/>
            <person name="Getino M."/>
            <person name="Pursley I."/>
            <person name="Horton D.L."/>
            <person name="Alikhan N.-F."/>
            <person name="Baker D."/>
            <person name="Gharbi K."/>
            <person name="Hall N."/>
            <person name="Watson M."/>
            <person name="Adriaenssens E.M."/>
            <person name="Foster-Nyarko E."/>
            <person name="Jarju S."/>
            <person name="Secka A."/>
            <person name="Antonio M."/>
            <person name="Oren A."/>
            <person name="Chaudhuri R."/>
            <person name="La Ragione R.M."/>
            <person name="Hildebrand F."/>
            <person name="Pallen M.J."/>
        </authorList>
    </citation>
    <scope>NUCLEOTIDE SEQUENCE [LARGE SCALE GENOMIC DNA]</scope>
    <source>
        <strain evidence="2 3">Sa2CUA9</strain>
    </source>
</reference>
<feature type="region of interest" description="Disordered" evidence="1">
    <location>
        <begin position="189"/>
        <end position="212"/>
    </location>
</feature>
<evidence type="ECO:0000313" key="2">
    <source>
        <dbReference type="EMBL" id="MBD7980689.1"/>
    </source>
</evidence>
<dbReference type="EMBL" id="JACSQF010000007">
    <property type="protein sequence ID" value="MBD7980689.1"/>
    <property type="molecule type" value="Genomic_DNA"/>
</dbReference>
<dbReference type="SUPFAM" id="SSF56784">
    <property type="entry name" value="HAD-like"/>
    <property type="match status" value="1"/>
</dbReference>
<dbReference type="Gene3D" id="3.40.50.1000">
    <property type="entry name" value="HAD superfamily/HAD-like"/>
    <property type="match status" value="1"/>
</dbReference>